<dbReference type="Proteomes" id="UP001184150">
    <property type="component" value="Unassembled WGS sequence"/>
</dbReference>
<proteinExistence type="inferred from homology"/>
<keyword evidence="5 10" id="KW-0133">Cell shape</keyword>
<dbReference type="RefSeq" id="WP_309804601.1">
    <property type="nucleotide sequence ID" value="NZ_JAVDRD010000002.1"/>
</dbReference>
<reference evidence="13 14" key="1">
    <citation type="submission" date="2023-07" db="EMBL/GenBank/DDBJ databases">
        <title>Sorghum-associated microbial communities from plants grown in Nebraska, USA.</title>
        <authorList>
            <person name="Schachtman D."/>
        </authorList>
    </citation>
    <scope>NUCLEOTIDE SEQUENCE [LARGE SCALE GENOMIC DNA]</scope>
    <source>
        <strain evidence="13 14">DS1027</strain>
    </source>
</reference>
<dbReference type="InterPro" id="IPR007235">
    <property type="entry name" value="Glyco_trans_28_C"/>
</dbReference>
<organism evidence="13 14">
    <name type="scientific">Novosphingobium capsulatum</name>
    <dbReference type="NCBI Taxonomy" id="13688"/>
    <lineage>
        <taxon>Bacteria</taxon>
        <taxon>Pseudomonadati</taxon>
        <taxon>Pseudomonadota</taxon>
        <taxon>Alphaproteobacteria</taxon>
        <taxon>Sphingomonadales</taxon>
        <taxon>Sphingomonadaceae</taxon>
        <taxon>Novosphingobium</taxon>
    </lineage>
</organism>
<keyword evidence="14" id="KW-1185">Reference proteome</keyword>
<feature type="binding site" evidence="10">
    <location>
        <position position="130"/>
    </location>
    <ligand>
        <name>UDP-N-acetyl-alpha-D-glucosamine</name>
        <dbReference type="ChEBI" id="CHEBI:57705"/>
    </ligand>
</feature>
<keyword evidence="2 10" id="KW-0132">Cell division</keyword>
<dbReference type="NCBIfam" id="TIGR01133">
    <property type="entry name" value="murG"/>
    <property type="match status" value="1"/>
</dbReference>
<comment type="caution">
    <text evidence="10">Lacks conserved residue(s) required for the propagation of feature annotation.</text>
</comment>
<dbReference type="EMBL" id="JAVDRD010000002">
    <property type="protein sequence ID" value="MDR6510238.1"/>
    <property type="molecule type" value="Genomic_DNA"/>
</dbReference>
<comment type="catalytic activity">
    <reaction evidence="10">
        <text>di-trans,octa-cis-undecaprenyl diphospho-N-acetyl-alpha-D-muramoyl-L-alanyl-D-glutamyl-meso-2,6-diaminopimeloyl-D-alanyl-D-alanine + UDP-N-acetyl-alpha-D-glucosamine = di-trans,octa-cis-undecaprenyl diphospho-[N-acetyl-alpha-D-glucosaminyl-(1-&gt;4)]-N-acetyl-alpha-D-muramoyl-L-alanyl-D-glutamyl-meso-2,6-diaminopimeloyl-D-alanyl-D-alanine + UDP + H(+)</text>
        <dbReference type="Rhea" id="RHEA:31227"/>
        <dbReference type="ChEBI" id="CHEBI:15378"/>
        <dbReference type="ChEBI" id="CHEBI:57705"/>
        <dbReference type="ChEBI" id="CHEBI:58223"/>
        <dbReference type="ChEBI" id="CHEBI:61387"/>
        <dbReference type="ChEBI" id="CHEBI:61388"/>
        <dbReference type="EC" id="2.4.1.227"/>
    </reaction>
</comment>
<accession>A0ABU1MJ89</accession>
<keyword evidence="9 10" id="KW-0961">Cell wall biogenesis/degradation</keyword>
<evidence type="ECO:0000256" key="6">
    <source>
        <dbReference type="ARBA" id="ARBA00022984"/>
    </source>
</evidence>
<feature type="binding site" evidence="10">
    <location>
        <position position="302"/>
    </location>
    <ligand>
        <name>UDP-N-acetyl-alpha-D-glucosamine</name>
        <dbReference type="ChEBI" id="CHEBI:57705"/>
    </ligand>
</feature>
<dbReference type="HAMAP" id="MF_00033">
    <property type="entry name" value="MurG"/>
    <property type="match status" value="1"/>
</dbReference>
<dbReference type="EC" id="2.4.1.227" evidence="10"/>
<comment type="subcellular location">
    <subcellularLocation>
        <location evidence="10">Cell membrane</location>
        <topology evidence="10">Peripheral membrane protein</topology>
        <orientation evidence="10">Cytoplasmic side</orientation>
    </subcellularLocation>
</comment>
<evidence type="ECO:0000256" key="4">
    <source>
        <dbReference type="ARBA" id="ARBA00022679"/>
    </source>
</evidence>
<gene>
    <name evidence="10" type="primary">murG</name>
    <name evidence="13" type="ORF">J2792_001098</name>
</gene>
<evidence type="ECO:0000256" key="5">
    <source>
        <dbReference type="ARBA" id="ARBA00022960"/>
    </source>
</evidence>
<name>A0ABU1MJ89_9SPHN</name>
<comment type="similarity">
    <text evidence="10">Belongs to the glycosyltransferase 28 family. MurG subfamily.</text>
</comment>
<feature type="binding site" evidence="10">
    <location>
        <position position="201"/>
    </location>
    <ligand>
        <name>UDP-N-acetyl-alpha-D-glucosamine</name>
        <dbReference type="ChEBI" id="CHEBI:57705"/>
    </ligand>
</feature>
<evidence type="ECO:0000256" key="9">
    <source>
        <dbReference type="ARBA" id="ARBA00023316"/>
    </source>
</evidence>
<evidence type="ECO:0000256" key="8">
    <source>
        <dbReference type="ARBA" id="ARBA00023306"/>
    </source>
</evidence>
<keyword evidence="6 10" id="KW-0573">Peptidoglycan synthesis</keyword>
<dbReference type="InterPro" id="IPR004276">
    <property type="entry name" value="GlycoTrans_28_N"/>
</dbReference>
<sequence length="400" mass="42040">MTAQPQPGVSRHFVLAAGGTGGHLIPAFALATELHARGHHVALITDARGAKIPGKPDFLTAHVLPAGRLGKNPVALAKGLRAIWQGRSMALRLFESFAPSCVIGFGGYPALPALLAARAARIPTVIHEQNAVLGRVNRYLAKGVDAIATAYPEVDRLDPRWWGKVHLVGNPVRPEVLALRGEPFPEFSEDSLFRVLVTGGSQGASVLAQVVPDGLAMLPPALRHRLQVTQQCRPEDLEAVRARYAAHEIPAELGTYFEDMASRLAGAHLFVGRAGASTIAELTAVGRPAILVPLPIATDDHQAANTREMVKAGGARAIRQPGFTPKELAKQIQAMAMNPVGLANAAHAAWNCGLPRAVEDLADLVEGFGGAPLMDVIRVDGKAAAPATAGGEALALENEA</sequence>
<comment type="caution">
    <text evidence="13">The sequence shown here is derived from an EMBL/GenBank/DDBJ whole genome shotgun (WGS) entry which is preliminary data.</text>
</comment>
<dbReference type="GO" id="GO:0016757">
    <property type="term" value="F:glycosyltransferase activity"/>
    <property type="evidence" value="ECO:0007669"/>
    <property type="project" value="UniProtKB-KW"/>
</dbReference>
<evidence type="ECO:0000259" key="11">
    <source>
        <dbReference type="Pfam" id="PF03033"/>
    </source>
</evidence>
<keyword evidence="8 10" id="KW-0131">Cell cycle</keyword>
<evidence type="ECO:0000259" key="12">
    <source>
        <dbReference type="Pfam" id="PF04101"/>
    </source>
</evidence>
<feature type="binding site" evidence="10">
    <location>
        <begin position="20"/>
        <end position="22"/>
    </location>
    <ligand>
        <name>UDP-N-acetyl-alpha-D-glucosamine</name>
        <dbReference type="ChEBI" id="CHEBI:57705"/>
    </ligand>
</feature>
<comment type="function">
    <text evidence="10">Cell wall formation. Catalyzes the transfer of a GlcNAc subunit on undecaprenyl-pyrophosphoryl-MurNAc-pentapeptide (lipid intermediate I) to form undecaprenyl-pyrophosphoryl-MurNAc-(pentapeptide)GlcNAc (lipid intermediate II).</text>
</comment>
<keyword evidence="1 10" id="KW-1003">Cell membrane</keyword>
<evidence type="ECO:0000313" key="14">
    <source>
        <dbReference type="Proteomes" id="UP001184150"/>
    </source>
</evidence>
<feature type="domain" description="Glycosyltransferase family 28 N-terminal" evidence="11">
    <location>
        <begin position="13"/>
        <end position="148"/>
    </location>
</feature>
<dbReference type="SUPFAM" id="SSF53756">
    <property type="entry name" value="UDP-Glycosyltransferase/glycogen phosphorylase"/>
    <property type="match status" value="1"/>
</dbReference>
<evidence type="ECO:0000256" key="1">
    <source>
        <dbReference type="ARBA" id="ARBA00022475"/>
    </source>
</evidence>
<dbReference type="Pfam" id="PF03033">
    <property type="entry name" value="Glyco_transf_28"/>
    <property type="match status" value="1"/>
</dbReference>
<keyword evidence="4 10" id="KW-0808">Transferase</keyword>
<dbReference type="Pfam" id="PF04101">
    <property type="entry name" value="Glyco_tran_28_C"/>
    <property type="match status" value="1"/>
</dbReference>
<evidence type="ECO:0000256" key="2">
    <source>
        <dbReference type="ARBA" id="ARBA00022618"/>
    </source>
</evidence>
<keyword evidence="3 10" id="KW-0328">Glycosyltransferase</keyword>
<evidence type="ECO:0000256" key="7">
    <source>
        <dbReference type="ARBA" id="ARBA00023136"/>
    </source>
</evidence>
<dbReference type="PANTHER" id="PTHR21015">
    <property type="entry name" value="UDP-N-ACETYLGLUCOSAMINE--N-ACETYLMURAMYL-(PENTAPEPTIDE) PYROPHOSPHORYL-UNDECAPRENOL N-ACETYLGLUCOSAMINE TRANSFERASE 1"/>
    <property type="match status" value="1"/>
</dbReference>
<evidence type="ECO:0000256" key="10">
    <source>
        <dbReference type="HAMAP-Rule" id="MF_00033"/>
    </source>
</evidence>
<dbReference type="PANTHER" id="PTHR21015:SF22">
    <property type="entry name" value="GLYCOSYLTRANSFERASE"/>
    <property type="match status" value="1"/>
</dbReference>
<comment type="pathway">
    <text evidence="10">Cell wall biogenesis; peptidoglycan biosynthesis.</text>
</comment>
<evidence type="ECO:0000313" key="13">
    <source>
        <dbReference type="EMBL" id="MDR6510238.1"/>
    </source>
</evidence>
<feature type="binding site" evidence="10">
    <location>
        <position position="173"/>
    </location>
    <ligand>
        <name>UDP-N-acetyl-alpha-D-glucosamine</name>
        <dbReference type="ChEBI" id="CHEBI:57705"/>
    </ligand>
</feature>
<keyword evidence="7 10" id="KW-0472">Membrane</keyword>
<dbReference type="Gene3D" id="3.40.50.2000">
    <property type="entry name" value="Glycogen Phosphorylase B"/>
    <property type="match status" value="2"/>
</dbReference>
<protein>
    <recommendedName>
        <fullName evidence="10">UDP-N-acetylglucosamine--N-acetylmuramyl-(pentapeptide) pyrophosphoryl-undecaprenol N-acetylglucosamine transferase</fullName>
        <ecNumber evidence="10">2.4.1.227</ecNumber>
    </recommendedName>
    <alternativeName>
        <fullName evidence="10">Undecaprenyl-PP-MurNAc-pentapeptide-UDPGlcNAc GlcNAc transferase</fullName>
    </alternativeName>
</protein>
<feature type="domain" description="Glycosyl transferase family 28 C-terminal" evidence="12">
    <location>
        <begin position="195"/>
        <end position="349"/>
    </location>
</feature>
<dbReference type="InterPro" id="IPR006009">
    <property type="entry name" value="GlcNAc_MurG"/>
</dbReference>
<evidence type="ECO:0000256" key="3">
    <source>
        <dbReference type="ARBA" id="ARBA00022676"/>
    </source>
</evidence>
<dbReference type="CDD" id="cd03785">
    <property type="entry name" value="GT28_MurG"/>
    <property type="match status" value="1"/>
</dbReference>